<dbReference type="Pfam" id="PF02958">
    <property type="entry name" value="EcKL"/>
    <property type="match status" value="2"/>
</dbReference>
<organism evidence="2 3">
    <name type="scientific">Anopheles dirus</name>
    <dbReference type="NCBI Taxonomy" id="7168"/>
    <lineage>
        <taxon>Eukaryota</taxon>
        <taxon>Metazoa</taxon>
        <taxon>Ecdysozoa</taxon>
        <taxon>Arthropoda</taxon>
        <taxon>Hexapoda</taxon>
        <taxon>Insecta</taxon>
        <taxon>Pterygota</taxon>
        <taxon>Neoptera</taxon>
        <taxon>Endopterygota</taxon>
        <taxon>Diptera</taxon>
        <taxon>Nematocera</taxon>
        <taxon>Culicoidea</taxon>
        <taxon>Culicidae</taxon>
        <taxon>Anophelinae</taxon>
        <taxon>Anopheles</taxon>
    </lineage>
</organism>
<sequence length="604" mass="70728">MASDKKTTFLTNELPRRILLHSPELDSEGKFSDVKLSTPDHLDGFMSTIHRLSFAYESKDGSDARTLNLMVKVMKGSDEFRETSMAKTQFTNEIYIYTNVLPVFKQLLDCSGICADWCPKVLYGEAGHFPTYSDQYETILVLEDISPMGYRAGPRLDLEEDHLRLMARNIASFHACTYAMRIRKDPRLPKLIEGITPLEYICGDKTFTSYDVLFKLGSDRLYQYLDAHPEQLDTDDFKQDIKLLRQRYGVTPIKLMQNLIRRDDVYSVILHGDYNRNNVLFQLDTDGKPIALKMFDFQENRYATPVIDLTFFMYMSMTAELRDRLWDSLVQEYHTTLIDSLVAILRVPKEDASLAPYRYEQFMEHFKQHAVYGVIITLHFLPWMMCPEEECEQLSYHFARDVHSKELAHWTLNGSQLDDLIDGIIPLDFIVGDKTFASYDVLYTLGAERLYQYLDAHPEELNTERFKKDITNLRQRYGVQTIRLMQELIRRDDVFSVIVHGDYNRNNVLFQLDAINKPIAQKMFDFQETRCATPAIDLACFLYICMSEELRERCWDALVEEYHTTLFDSLVVLLKTSKDDPLLDSYRFKSFMEHFKRHALYRVI</sequence>
<evidence type="ECO:0000313" key="3">
    <source>
        <dbReference type="Proteomes" id="UP000075884"/>
    </source>
</evidence>
<protein>
    <recommendedName>
        <fullName evidence="1">CHK kinase-like domain-containing protein</fullName>
    </recommendedName>
</protein>
<dbReference type="InterPro" id="IPR011009">
    <property type="entry name" value="Kinase-like_dom_sf"/>
</dbReference>
<evidence type="ECO:0000259" key="1">
    <source>
        <dbReference type="SMART" id="SM00587"/>
    </source>
</evidence>
<dbReference type="Gene3D" id="3.90.1200.10">
    <property type="match status" value="2"/>
</dbReference>
<dbReference type="InterPro" id="IPR004119">
    <property type="entry name" value="EcKL"/>
</dbReference>
<accession>A0A182N591</accession>
<name>A0A182N591_9DIPT</name>
<reference evidence="3" key="1">
    <citation type="submission" date="2013-03" db="EMBL/GenBank/DDBJ databases">
        <title>The Genome Sequence of Anopheles dirus WRAIR2.</title>
        <authorList>
            <consortium name="The Broad Institute Genomics Platform"/>
            <person name="Neafsey D.E."/>
            <person name="Walton C."/>
            <person name="Walker B."/>
            <person name="Young S.K."/>
            <person name="Zeng Q."/>
            <person name="Gargeya S."/>
            <person name="Fitzgerald M."/>
            <person name="Haas B."/>
            <person name="Abouelleil A."/>
            <person name="Allen A.W."/>
            <person name="Alvarado L."/>
            <person name="Arachchi H.M."/>
            <person name="Berlin A.M."/>
            <person name="Chapman S.B."/>
            <person name="Gainer-Dewar J."/>
            <person name="Goldberg J."/>
            <person name="Griggs A."/>
            <person name="Gujja S."/>
            <person name="Hansen M."/>
            <person name="Howarth C."/>
            <person name="Imamovic A."/>
            <person name="Ireland A."/>
            <person name="Larimer J."/>
            <person name="McCowan C."/>
            <person name="Murphy C."/>
            <person name="Pearson M."/>
            <person name="Poon T.W."/>
            <person name="Priest M."/>
            <person name="Roberts A."/>
            <person name="Saif S."/>
            <person name="Shea T."/>
            <person name="Sisk P."/>
            <person name="Sykes S."/>
            <person name="Wortman J."/>
            <person name="Nusbaum C."/>
            <person name="Birren B."/>
        </authorList>
    </citation>
    <scope>NUCLEOTIDE SEQUENCE [LARGE SCALE GENOMIC DNA]</scope>
    <source>
        <strain evidence="3">WRAIR2</strain>
    </source>
</reference>
<dbReference type="EnsemblMetazoa" id="ADIR002810-RA">
    <property type="protein sequence ID" value="ADIR002810-PA"/>
    <property type="gene ID" value="ADIR002810"/>
</dbReference>
<dbReference type="AlphaFoldDB" id="A0A182N591"/>
<keyword evidence="3" id="KW-1185">Reference proteome</keyword>
<dbReference type="SUPFAM" id="SSF56112">
    <property type="entry name" value="Protein kinase-like (PK-like)"/>
    <property type="match status" value="2"/>
</dbReference>
<dbReference type="Proteomes" id="UP000075884">
    <property type="component" value="Unassembled WGS sequence"/>
</dbReference>
<dbReference type="PANTHER" id="PTHR11012:SF4">
    <property type="entry name" value="LD42035P"/>
    <property type="match status" value="1"/>
</dbReference>
<reference evidence="2" key="2">
    <citation type="submission" date="2020-05" db="UniProtKB">
        <authorList>
            <consortium name="EnsemblMetazoa"/>
        </authorList>
    </citation>
    <scope>IDENTIFICATION</scope>
    <source>
        <strain evidence="2">WRAIR2</strain>
    </source>
</reference>
<dbReference type="VEuPathDB" id="VectorBase:ADIR002810"/>
<feature type="domain" description="CHK kinase-like" evidence="1">
    <location>
        <begin position="140"/>
        <end position="343"/>
    </location>
</feature>
<dbReference type="STRING" id="7168.A0A182N591"/>
<dbReference type="PANTHER" id="PTHR11012">
    <property type="entry name" value="PROTEIN KINASE-LIKE DOMAIN-CONTAINING"/>
    <property type="match status" value="1"/>
</dbReference>
<proteinExistence type="predicted"/>
<feature type="domain" description="CHK kinase-like" evidence="1">
    <location>
        <begin position="424"/>
        <end position="572"/>
    </location>
</feature>
<evidence type="ECO:0000313" key="2">
    <source>
        <dbReference type="EnsemblMetazoa" id="ADIR002810-PA"/>
    </source>
</evidence>
<dbReference type="InterPro" id="IPR015897">
    <property type="entry name" value="CHK_kinase-like"/>
</dbReference>
<dbReference type="SMART" id="SM00587">
    <property type="entry name" value="CHK"/>
    <property type="match status" value="2"/>
</dbReference>